<keyword evidence="3" id="KW-1185">Reference proteome</keyword>
<evidence type="ECO:0000259" key="2">
    <source>
        <dbReference type="Pfam" id="PF20231"/>
    </source>
</evidence>
<evidence type="ECO:0000313" key="4">
    <source>
        <dbReference type="RefSeq" id="XP_035661399.1"/>
    </source>
</evidence>
<dbReference type="OMA" id="HIRHEYT"/>
<dbReference type="InterPro" id="IPR046496">
    <property type="entry name" value="DUF6589"/>
</dbReference>
<gene>
    <name evidence="4" type="primary">LOC118405771</name>
</gene>
<name>A0A9J7KG41_BRAFL</name>
<dbReference type="GeneID" id="118405771"/>
<protein>
    <submittedName>
        <fullName evidence="4">Uncharacterized protein LOC118405771</fullName>
    </submittedName>
</protein>
<sequence length="904" mass="101244">MTQQVAEKRWSAAATSALKHKEFSAALKEKVGATITKEVQSLAPTSILQKTSPDDLVNFNQDEFAEELESRAPWLDACFQGACGTESQKATTAKCTAASICIRVKHPKLSAIQYRNSFALLHGGAKKSTFARLNKQNICMSHKSTIAKQKEMGEDRDEDIKKWKEAVESHIEAISLLETLLIQTQEEDARAAKAGLDTSGNSTISSADLQASGFSFDSFSIQSPCSQDEGENIYEELGVKPLENEDAEANTPATEQEGCPIPNTKSPLIDSMMEIPGFCDGAYQKAAHALETVKSRDKTDSAAVQEAINLMKDTPLPTYQLIVDNLDMEVVAKHQSKDKKSQSLHWVHQMAAKDRVTTTLPDDRPQKPIEDLQISEVMLTEEVQCLLRKDYIVHVTRTLENNLPALSCIKGAAVKHIRHEYTEEMSQPTEETWLGLQFKNENKSGDMVQILRNYQENYIPVKEDEDGCITELLQPVLLGGDWLTEERVHGVQAAFQDGNTPLERFESSIGKHDVWHAARNLTEIYDGEYGGETPRDKGTLCANMNVIGAICAKKGPHQAYNHYKEFMDKDLDATIIHAAMEIFSLPSIDAQPEDFPPPYIRAASRHKQRDWLECRAAEIVDLIFAEETFTVRDIQQGMAPKPKPELPCRYPGCTKVYKRPGSRKSHEESKHGLVVEEEESTNATSSSSEDHVYNYHIGKLTLGLLIRNINDATKEGDGERLSRCFRMALLYYKAFGHTKYAYGTLLFFARVHALLPPRLAHSLKWNRVVNNRGGKGNNIPMDLNLEHGNFYVKSFLKHLGPNLNEQTAARVANSIGRMAKLLKKADRDWGVKRETGYHHKADPTTDIHTLVEQYAQVGVFRHQPGRAYDGFPNIKASVLSAKINASKLSVWMRSLFAKWGPLYE</sequence>
<dbReference type="AlphaFoldDB" id="A0A9J7KG41"/>
<dbReference type="RefSeq" id="XP_035661399.1">
    <property type="nucleotide sequence ID" value="XM_035805506.1"/>
</dbReference>
<reference evidence="4" key="2">
    <citation type="submission" date="2025-08" db="UniProtKB">
        <authorList>
            <consortium name="RefSeq"/>
        </authorList>
    </citation>
    <scope>IDENTIFICATION</scope>
    <source>
        <strain evidence="4">S238N-H82</strain>
        <tissue evidence="4">Testes</tissue>
    </source>
</reference>
<dbReference type="Pfam" id="PF20231">
    <property type="entry name" value="DUF6589"/>
    <property type="match status" value="1"/>
</dbReference>
<reference evidence="3" key="1">
    <citation type="journal article" date="2020" name="Nat. Ecol. Evol.">
        <title>Deeply conserved synteny resolves early events in vertebrate evolution.</title>
        <authorList>
            <person name="Simakov O."/>
            <person name="Marletaz F."/>
            <person name="Yue J.X."/>
            <person name="O'Connell B."/>
            <person name="Jenkins J."/>
            <person name="Brandt A."/>
            <person name="Calef R."/>
            <person name="Tung C.H."/>
            <person name="Huang T.K."/>
            <person name="Schmutz J."/>
            <person name="Satoh N."/>
            <person name="Yu J.K."/>
            <person name="Putnam N.H."/>
            <person name="Green R.E."/>
            <person name="Rokhsar D.S."/>
        </authorList>
    </citation>
    <scope>NUCLEOTIDE SEQUENCE [LARGE SCALE GENOMIC DNA]</scope>
    <source>
        <strain evidence="3">S238N-H82</strain>
    </source>
</reference>
<dbReference type="OrthoDB" id="5966447at2759"/>
<evidence type="ECO:0000313" key="3">
    <source>
        <dbReference type="Proteomes" id="UP000001554"/>
    </source>
</evidence>
<proteinExistence type="predicted"/>
<accession>A0A9J7KG41</accession>
<evidence type="ECO:0000256" key="1">
    <source>
        <dbReference type="SAM" id="MobiDB-lite"/>
    </source>
</evidence>
<organism evidence="3 4">
    <name type="scientific">Branchiostoma floridae</name>
    <name type="common">Florida lancelet</name>
    <name type="synonym">Amphioxus</name>
    <dbReference type="NCBI Taxonomy" id="7739"/>
    <lineage>
        <taxon>Eukaryota</taxon>
        <taxon>Metazoa</taxon>
        <taxon>Chordata</taxon>
        <taxon>Cephalochordata</taxon>
        <taxon>Leptocardii</taxon>
        <taxon>Amphioxiformes</taxon>
        <taxon>Branchiostomatidae</taxon>
        <taxon>Branchiostoma</taxon>
    </lineage>
</organism>
<feature type="region of interest" description="Disordered" evidence="1">
    <location>
        <begin position="658"/>
        <end position="688"/>
    </location>
</feature>
<feature type="compositionally biased region" description="Basic and acidic residues" evidence="1">
    <location>
        <begin position="664"/>
        <end position="674"/>
    </location>
</feature>
<feature type="domain" description="DUF6589" evidence="2">
    <location>
        <begin position="375"/>
        <end position="838"/>
    </location>
</feature>
<dbReference type="KEGG" id="bfo:118405771"/>
<dbReference type="Proteomes" id="UP000001554">
    <property type="component" value="Chromosome 18"/>
</dbReference>